<evidence type="ECO:0008006" key="5">
    <source>
        <dbReference type="Google" id="ProtNLM"/>
    </source>
</evidence>
<gene>
    <name evidence="3" type="ORF">EU557_13945</name>
</gene>
<organism evidence="3 4">
    <name type="scientific">Hymenobacter wooponensis</name>
    <dbReference type="NCBI Taxonomy" id="1525360"/>
    <lineage>
        <taxon>Bacteria</taxon>
        <taxon>Pseudomonadati</taxon>
        <taxon>Bacteroidota</taxon>
        <taxon>Cytophagia</taxon>
        <taxon>Cytophagales</taxon>
        <taxon>Hymenobacteraceae</taxon>
        <taxon>Hymenobacter</taxon>
    </lineage>
</organism>
<protein>
    <recommendedName>
        <fullName evidence="5">Secreted protein</fullName>
    </recommendedName>
</protein>
<sequence length="128" mass="13180">MKHTLYCLYLLLLALFASTASAKPTGLSAVDSKGMLVVEGAVQNDQGDKTPATARPSEQSSPEPPVKAVPMTERKSKPQRVDARGTESARGPREVRSARGGRGSEAGRGAQGGGGRGVGRGIGRGHGN</sequence>
<dbReference type="EMBL" id="SRKZ01000004">
    <property type="protein sequence ID" value="TGD79336.1"/>
    <property type="molecule type" value="Genomic_DNA"/>
</dbReference>
<accession>A0A4Z0MII6</accession>
<dbReference type="AlphaFoldDB" id="A0A4Z0MII6"/>
<feature type="region of interest" description="Disordered" evidence="1">
    <location>
        <begin position="40"/>
        <end position="128"/>
    </location>
</feature>
<dbReference type="OrthoDB" id="10011959at2"/>
<dbReference type="RefSeq" id="WP_135531085.1">
    <property type="nucleotide sequence ID" value="NZ_SRKZ01000004.1"/>
</dbReference>
<name>A0A4Z0MII6_9BACT</name>
<feature type="compositionally biased region" description="Basic and acidic residues" evidence="1">
    <location>
        <begin position="72"/>
        <end position="97"/>
    </location>
</feature>
<evidence type="ECO:0000313" key="3">
    <source>
        <dbReference type="EMBL" id="TGD79336.1"/>
    </source>
</evidence>
<evidence type="ECO:0000256" key="1">
    <source>
        <dbReference type="SAM" id="MobiDB-lite"/>
    </source>
</evidence>
<keyword evidence="2" id="KW-0732">Signal</keyword>
<reference evidence="3 4" key="1">
    <citation type="submission" date="2019-04" db="EMBL/GenBank/DDBJ databases">
        <authorList>
            <person name="Feng G."/>
            <person name="Zhang J."/>
            <person name="Zhu H."/>
        </authorList>
    </citation>
    <scope>NUCLEOTIDE SEQUENCE [LARGE SCALE GENOMIC DNA]</scope>
    <source>
        <strain evidence="3 4">JCM 19491</strain>
    </source>
</reference>
<feature type="compositionally biased region" description="Gly residues" evidence="1">
    <location>
        <begin position="100"/>
        <end position="128"/>
    </location>
</feature>
<dbReference type="Proteomes" id="UP000298284">
    <property type="component" value="Unassembled WGS sequence"/>
</dbReference>
<keyword evidence="4" id="KW-1185">Reference proteome</keyword>
<comment type="caution">
    <text evidence="3">The sequence shown here is derived from an EMBL/GenBank/DDBJ whole genome shotgun (WGS) entry which is preliminary data.</text>
</comment>
<proteinExistence type="predicted"/>
<evidence type="ECO:0000256" key="2">
    <source>
        <dbReference type="SAM" id="SignalP"/>
    </source>
</evidence>
<evidence type="ECO:0000313" key="4">
    <source>
        <dbReference type="Proteomes" id="UP000298284"/>
    </source>
</evidence>
<feature type="chain" id="PRO_5021390314" description="Secreted protein" evidence="2">
    <location>
        <begin position="23"/>
        <end position="128"/>
    </location>
</feature>
<feature type="signal peptide" evidence="2">
    <location>
        <begin position="1"/>
        <end position="22"/>
    </location>
</feature>